<organism evidence="1 2">
    <name type="scientific">Ruminiclostridium papyrosolvens DSM 2782</name>
    <dbReference type="NCBI Taxonomy" id="588581"/>
    <lineage>
        <taxon>Bacteria</taxon>
        <taxon>Bacillati</taxon>
        <taxon>Bacillota</taxon>
        <taxon>Clostridia</taxon>
        <taxon>Eubacteriales</taxon>
        <taxon>Oscillospiraceae</taxon>
        <taxon>Ruminiclostridium</taxon>
    </lineage>
</organism>
<dbReference type="EMBL" id="ACXX02000009">
    <property type="protein sequence ID" value="EGD47119.1"/>
    <property type="molecule type" value="Genomic_DNA"/>
</dbReference>
<protein>
    <submittedName>
        <fullName evidence="1">Uncharacterized protein</fullName>
    </submittedName>
</protein>
<sequence>MKKLNVHWDFEGQEHTGNVEFETLDNGKVFVSFTSDLTTQVIENGELNKEDAEDIYNEILSRDCDVTGYEIF</sequence>
<dbReference type="AlphaFoldDB" id="F1TEF3"/>
<comment type="caution">
    <text evidence="1">The sequence shown here is derived from an EMBL/GenBank/DDBJ whole genome shotgun (WGS) entry which is preliminary data.</text>
</comment>
<accession>F1TEF3</accession>
<reference evidence="1" key="2">
    <citation type="submission" date="2011-01" db="EMBL/GenBank/DDBJ databases">
        <title>The Non-contiguous Finished genome of Clostridium papyrosolvens.</title>
        <authorList>
            <person name="Lucas S."/>
            <person name="Copeland A."/>
            <person name="Lapidus A."/>
            <person name="Cheng J.-F."/>
            <person name="Goodwin L."/>
            <person name="Pitluck S."/>
            <person name="Misra M."/>
            <person name="Chertkov O."/>
            <person name="Detter J.C."/>
            <person name="Han C."/>
            <person name="Tapia R."/>
            <person name="Land M."/>
            <person name="Hauser L."/>
            <person name="Kyrpides N."/>
            <person name="Ivanova N."/>
            <person name="Pagani I."/>
            <person name="Mouttaki H."/>
            <person name="He Z."/>
            <person name="Zhou J."/>
            <person name="Hemme C.L."/>
            <person name="Woyke T."/>
        </authorList>
    </citation>
    <scope>NUCLEOTIDE SEQUENCE [LARGE SCALE GENOMIC DNA]</scope>
    <source>
        <strain evidence="1">DSM 2782</strain>
    </source>
</reference>
<evidence type="ECO:0000313" key="1">
    <source>
        <dbReference type="EMBL" id="EGD47119.1"/>
    </source>
</evidence>
<gene>
    <name evidence="1" type="ORF">Cpap_1511</name>
</gene>
<proteinExistence type="predicted"/>
<reference evidence="1" key="1">
    <citation type="submission" date="2009-07" db="EMBL/GenBank/DDBJ databases">
        <authorList>
            <consortium name="US DOE Joint Genome Institute (JGI-PGF)"/>
            <person name="Lucas S."/>
            <person name="Copeland A."/>
            <person name="Lapidus A."/>
            <person name="Glavina del Rio T."/>
            <person name="Tice H."/>
            <person name="Bruce D."/>
            <person name="Goodwin L."/>
            <person name="Pitluck S."/>
            <person name="Larimer F."/>
            <person name="Land M.L."/>
            <person name="Mouttaki H."/>
            <person name="He Z."/>
            <person name="Zhou J."/>
            <person name="Hemme C.L."/>
        </authorList>
    </citation>
    <scope>NUCLEOTIDE SEQUENCE [LARGE SCALE GENOMIC DNA]</scope>
    <source>
        <strain evidence="1">DSM 2782</strain>
    </source>
</reference>
<keyword evidence="2" id="KW-1185">Reference proteome</keyword>
<name>F1TEF3_9FIRM</name>
<evidence type="ECO:0000313" key="2">
    <source>
        <dbReference type="Proteomes" id="UP000003860"/>
    </source>
</evidence>
<dbReference type="STRING" id="588581.Cpap_1511"/>
<dbReference type="Proteomes" id="UP000003860">
    <property type="component" value="Unassembled WGS sequence"/>
</dbReference>
<dbReference type="RefSeq" id="WP_004620151.1">
    <property type="nucleotide sequence ID" value="NZ_ACXX02000009.1"/>
</dbReference>